<reference evidence="3" key="1">
    <citation type="submission" date="2017-09" db="EMBL/GenBank/DDBJ databases">
        <title>Depth-based differentiation of microbial function through sediment-hosted aquifers and enrichment of novel symbionts in the deep terrestrial subsurface.</title>
        <authorList>
            <person name="Probst A.J."/>
            <person name="Ladd B."/>
            <person name="Jarett J.K."/>
            <person name="Geller-Mcgrath D.E."/>
            <person name="Sieber C.M.K."/>
            <person name="Emerson J.B."/>
            <person name="Anantharaman K."/>
            <person name="Thomas B.C."/>
            <person name="Malmstrom R."/>
            <person name="Stieglmeier M."/>
            <person name="Klingl A."/>
            <person name="Woyke T."/>
            <person name="Ryan C.M."/>
            <person name="Banfield J.F."/>
        </authorList>
    </citation>
    <scope>NUCLEOTIDE SEQUENCE [LARGE SCALE GENOMIC DNA]</scope>
</reference>
<evidence type="ECO:0000313" key="2">
    <source>
        <dbReference type="EMBL" id="PIU33071.1"/>
    </source>
</evidence>
<comment type="caution">
    <text evidence="2">The sequence shown here is derived from an EMBL/GenBank/DDBJ whole genome shotgun (WGS) entry which is preliminary data.</text>
</comment>
<gene>
    <name evidence="2" type="ORF">COT04_02075</name>
</gene>
<dbReference type="AlphaFoldDB" id="A0A2M6YPK8"/>
<sequence length="72" mass="8586">RKLEENDEIYVFYNNKKYYYLVVDKKIVKPEEVDSEVKKLEGNFLVLQTCWPPGTTLKRLLVIARLANSHRE</sequence>
<dbReference type="Proteomes" id="UP000229559">
    <property type="component" value="Unassembled WGS sequence"/>
</dbReference>
<keyword evidence="1" id="KW-0378">Hydrolase</keyword>
<accession>A0A2M6YPK8</accession>
<dbReference type="Pfam" id="PF04203">
    <property type="entry name" value="Sortase"/>
    <property type="match status" value="1"/>
</dbReference>
<protein>
    <submittedName>
        <fullName evidence="2">Class C sortase</fullName>
    </submittedName>
</protein>
<name>A0A2M6YPK8_9BACT</name>
<feature type="non-terminal residue" evidence="2">
    <location>
        <position position="1"/>
    </location>
</feature>
<organism evidence="2 3">
    <name type="scientific">Candidatus Shapirobacteria bacterium CG07_land_8_20_14_0_80_39_12</name>
    <dbReference type="NCBI Taxonomy" id="1974480"/>
    <lineage>
        <taxon>Bacteria</taxon>
        <taxon>Candidatus Shapironibacteriota</taxon>
    </lineage>
</organism>
<proteinExistence type="predicted"/>
<dbReference type="InterPro" id="IPR005754">
    <property type="entry name" value="Sortase"/>
</dbReference>
<evidence type="ECO:0000313" key="3">
    <source>
        <dbReference type="Proteomes" id="UP000229559"/>
    </source>
</evidence>
<dbReference type="EMBL" id="PEXA01000057">
    <property type="protein sequence ID" value="PIU33071.1"/>
    <property type="molecule type" value="Genomic_DNA"/>
</dbReference>
<dbReference type="InterPro" id="IPR023365">
    <property type="entry name" value="Sortase_dom-sf"/>
</dbReference>
<dbReference type="CDD" id="cd00004">
    <property type="entry name" value="Sortase"/>
    <property type="match status" value="1"/>
</dbReference>
<dbReference type="GO" id="GO:0016787">
    <property type="term" value="F:hydrolase activity"/>
    <property type="evidence" value="ECO:0007669"/>
    <property type="project" value="UniProtKB-KW"/>
</dbReference>
<evidence type="ECO:0000256" key="1">
    <source>
        <dbReference type="ARBA" id="ARBA00022801"/>
    </source>
</evidence>
<dbReference type="Gene3D" id="2.40.260.10">
    <property type="entry name" value="Sortase"/>
    <property type="match status" value="1"/>
</dbReference>
<dbReference type="SUPFAM" id="SSF63817">
    <property type="entry name" value="Sortase"/>
    <property type="match status" value="1"/>
</dbReference>